<proteinExistence type="predicted"/>
<dbReference type="OrthoDB" id="8089803at2"/>
<evidence type="ECO:0000313" key="2">
    <source>
        <dbReference type="Proteomes" id="UP000184600"/>
    </source>
</evidence>
<evidence type="ECO:0000313" key="1">
    <source>
        <dbReference type="EMBL" id="SHO56852.1"/>
    </source>
</evidence>
<reference evidence="2" key="1">
    <citation type="submission" date="2016-12" db="EMBL/GenBank/DDBJ databases">
        <authorList>
            <person name="Rodrigo-Torres L."/>
            <person name="Arahal R.D."/>
            <person name="Lucena T."/>
        </authorList>
    </citation>
    <scope>NUCLEOTIDE SEQUENCE [LARGE SCALE GENOMIC DNA]</scope>
</reference>
<dbReference type="STRING" id="1117707.VQ7734_02621"/>
<protein>
    <recommendedName>
        <fullName evidence="3">TIGR02270 family protein</fullName>
    </recommendedName>
</protein>
<dbReference type="AlphaFoldDB" id="A0A1M7YW93"/>
<gene>
    <name evidence="1" type="ORF">VQ7734_02621</name>
</gene>
<evidence type="ECO:0008006" key="3">
    <source>
        <dbReference type="Google" id="ProtNLM"/>
    </source>
</evidence>
<accession>A0A1M7YW93</accession>
<organism evidence="1 2">
    <name type="scientific">Vibrio quintilis</name>
    <dbReference type="NCBI Taxonomy" id="1117707"/>
    <lineage>
        <taxon>Bacteria</taxon>
        <taxon>Pseudomonadati</taxon>
        <taxon>Pseudomonadota</taxon>
        <taxon>Gammaproteobacteria</taxon>
        <taxon>Vibrionales</taxon>
        <taxon>Vibrionaceae</taxon>
        <taxon>Vibrio</taxon>
    </lineage>
</organism>
<name>A0A1M7YW93_9VIBR</name>
<sequence length="422" mass="48610">MAIYSEQVLDHLCHDVPFAWYLRDQAAQSPLFRLTDLKTLDERLNGYLRMITLAETDGHKPLESLDEEEDGYLFVCMWLGIIHQQEEIWQAAAELATTEAQSDELASALAWFPPEALHDVLMKLGFSNNPWLRRATLKYAQLRQVRLADVYLQEKITGTDEPEVLMALENLAAQSHETRCDLPQIRLNSSAIELATLKVAYCHQTWDNDTLVAQLLPLMKTDTDNLRELLPLIFSLASPEQVSGWLQQLLSAQISERLKLYAIGIAGLPQFIPRLIESMTEPEWAPLAAEALAFITGIDPEEDDLSLIHLELEDREKQKQLDELQEETWHQRYQRDNQTQPYEPELPYPDIAQIQQWWQKNQSNWQPEQRYLAGQRCDESGLRQVFISGNQQQRALAALYLKRLCPDQPMPNVTAPAWIQQV</sequence>
<dbReference type="RefSeq" id="WP_073583223.1">
    <property type="nucleotide sequence ID" value="NZ_AP024897.1"/>
</dbReference>
<keyword evidence="2" id="KW-1185">Reference proteome</keyword>
<dbReference type="EMBL" id="FRFG01000028">
    <property type="protein sequence ID" value="SHO56852.1"/>
    <property type="molecule type" value="Genomic_DNA"/>
</dbReference>
<dbReference type="Proteomes" id="UP000184600">
    <property type="component" value="Unassembled WGS sequence"/>
</dbReference>